<sequence>MITALTPDVLPACVALYVETFTAPPWDESWTLDDAAVRLLDFLTTPRAHGVVARVDGEVVGFALGHLERSGAEDHFLLQEMCVRPDLQGHGHGSRLLRALADELDHVTHWYLLTLRDGRAATFYERHGFRPARRIGVYVRP</sequence>
<dbReference type="CDD" id="cd04301">
    <property type="entry name" value="NAT_SF"/>
    <property type="match status" value="1"/>
</dbReference>
<dbReference type="Proteomes" id="UP001500221">
    <property type="component" value="Unassembled WGS sequence"/>
</dbReference>
<dbReference type="RefSeq" id="WP_345458322.1">
    <property type="nucleotide sequence ID" value="NZ_BAABKG010000003.1"/>
</dbReference>
<keyword evidence="5" id="KW-1185">Reference proteome</keyword>
<keyword evidence="2" id="KW-0012">Acyltransferase</keyword>
<dbReference type="InterPro" id="IPR050832">
    <property type="entry name" value="Bact_Acetyltransf"/>
</dbReference>
<dbReference type="InterPro" id="IPR016181">
    <property type="entry name" value="Acyl_CoA_acyltransferase"/>
</dbReference>
<dbReference type="PROSITE" id="PS51186">
    <property type="entry name" value="GNAT"/>
    <property type="match status" value="1"/>
</dbReference>
<evidence type="ECO:0000259" key="3">
    <source>
        <dbReference type="PROSITE" id="PS51186"/>
    </source>
</evidence>
<evidence type="ECO:0000256" key="2">
    <source>
        <dbReference type="ARBA" id="ARBA00023315"/>
    </source>
</evidence>
<organism evidence="4 5">
    <name type="scientific">Nocardioides marinquilinus</name>
    <dbReference type="NCBI Taxonomy" id="1210400"/>
    <lineage>
        <taxon>Bacteria</taxon>
        <taxon>Bacillati</taxon>
        <taxon>Actinomycetota</taxon>
        <taxon>Actinomycetes</taxon>
        <taxon>Propionibacteriales</taxon>
        <taxon>Nocardioidaceae</taxon>
        <taxon>Nocardioides</taxon>
    </lineage>
</organism>
<keyword evidence="1" id="KW-0808">Transferase</keyword>
<name>A0ABP9PL60_9ACTN</name>
<dbReference type="Pfam" id="PF13508">
    <property type="entry name" value="Acetyltransf_7"/>
    <property type="match status" value="1"/>
</dbReference>
<reference evidence="5" key="1">
    <citation type="journal article" date="2019" name="Int. J. Syst. Evol. Microbiol.">
        <title>The Global Catalogue of Microorganisms (GCM) 10K type strain sequencing project: providing services to taxonomists for standard genome sequencing and annotation.</title>
        <authorList>
            <consortium name="The Broad Institute Genomics Platform"/>
            <consortium name="The Broad Institute Genome Sequencing Center for Infectious Disease"/>
            <person name="Wu L."/>
            <person name="Ma J."/>
        </authorList>
    </citation>
    <scope>NUCLEOTIDE SEQUENCE [LARGE SCALE GENOMIC DNA]</scope>
    <source>
        <strain evidence="5">JCM 18459</strain>
    </source>
</reference>
<accession>A0ABP9PL60</accession>
<feature type="domain" description="N-acetyltransferase" evidence="3">
    <location>
        <begin position="1"/>
        <end position="141"/>
    </location>
</feature>
<dbReference type="Gene3D" id="3.40.630.30">
    <property type="match status" value="1"/>
</dbReference>
<dbReference type="EMBL" id="BAABKG010000003">
    <property type="protein sequence ID" value="GAA5148453.1"/>
    <property type="molecule type" value="Genomic_DNA"/>
</dbReference>
<gene>
    <name evidence="4" type="ORF">GCM10023340_22280</name>
</gene>
<dbReference type="SUPFAM" id="SSF55729">
    <property type="entry name" value="Acyl-CoA N-acyltransferases (Nat)"/>
    <property type="match status" value="1"/>
</dbReference>
<dbReference type="InterPro" id="IPR000182">
    <property type="entry name" value="GNAT_dom"/>
</dbReference>
<protein>
    <recommendedName>
        <fullName evidence="3">N-acetyltransferase domain-containing protein</fullName>
    </recommendedName>
</protein>
<evidence type="ECO:0000256" key="1">
    <source>
        <dbReference type="ARBA" id="ARBA00022679"/>
    </source>
</evidence>
<proteinExistence type="predicted"/>
<evidence type="ECO:0000313" key="5">
    <source>
        <dbReference type="Proteomes" id="UP001500221"/>
    </source>
</evidence>
<dbReference type="PANTHER" id="PTHR43877">
    <property type="entry name" value="AMINOALKYLPHOSPHONATE N-ACETYLTRANSFERASE-RELATED-RELATED"/>
    <property type="match status" value="1"/>
</dbReference>
<comment type="caution">
    <text evidence="4">The sequence shown here is derived from an EMBL/GenBank/DDBJ whole genome shotgun (WGS) entry which is preliminary data.</text>
</comment>
<evidence type="ECO:0000313" key="4">
    <source>
        <dbReference type="EMBL" id="GAA5148453.1"/>
    </source>
</evidence>